<dbReference type="GO" id="GO:0005524">
    <property type="term" value="F:ATP binding"/>
    <property type="evidence" value="ECO:0007669"/>
    <property type="project" value="UniProtKB-KW"/>
</dbReference>
<keyword evidence="4" id="KW-0418">Kinase</keyword>
<keyword evidence="1" id="KW-0597">Phosphoprotein</keyword>
<protein>
    <recommendedName>
        <fullName evidence="8">Histidine kinase domain-containing protein</fullName>
    </recommendedName>
</protein>
<feature type="transmembrane region" description="Helical" evidence="7">
    <location>
        <begin position="268"/>
        <end position="288"/>
    </location>
</feature>
<evidence type="ECO:0000256" key="1">
    <source>
        <dbReference type="ARBA" id="ARBA00022553"/>
    </source>
</evidence>
<feature type="transmembrane region" description="Helical" evidence="7">
    <location>
        <begin position="6"/>
        <end position="24"/>
    </location>
</feature>
<dbReference type="EMBL" id="UOGF01000101">
    <property type="protein sequence ID" value="VAX33094.1"/>
    <property type="molecule type" value="Genomic_DNA"/>
</dbReference>
<feature type="transmembrane region" description="Helical" evidence="7">
    <location>
        <begin position="130"/>
        <end position="152"/>
    </location>
</feature>
<keyword evidence="5" id="KW-0067">ATP-binding</keyword>
<gene>
    <name evidence="9" type="ORF">MNBD_NITROSPIRAE01-166</name>
</gene>
<keyword evidence="7" id="KW-1133">Transmembrane helix</keyword>
<accession>A0A3B1DAE4</accession>
<dbReference type="Gene3D" id="3.30.565.10">
    <property type="entry name" value="Histidine kinase-like ATPase, C-terminal domain"/>
    <property type="match status" value="1"/>
</dbReference>
<dbReference type="SMART" id="SM00065">
    <property type="entry name" value="GAF"/>
    <property type="match status" value="1"/>
</dbReference>
<dbReference type="PANTHER" id="PTHR43065">
    <property type="entry name" value="SENSOR HISTIDINE KINASE"/>
    <property type="match status" value="1"/>
</dbReference>
<dbReference type="InterPro" id="IPR029016">
    <property type="entry name" value="GAF-like_dom_sf"/>
</dbReference>
<reference evidence="9" key="1">
    <citation type="submission" date="2018-06" db="EMBL/GenBank/DDBJ databases">
        <authorList>
            <person name="Zhirakovskaya E."/>
        </authorList>
    </citation>
    <scope>NUCLEOTIDE SEQUENCE</scope>
</reference>
<dbReference type="GO" id="GO:0016301">
    <property type="term" value="F:kinase activity"/>
    <property type="evidence" value="ECO:0007669"/>
    <property type="project" value="UniProtKB-KW"/>
</dbReference>
<keyword evidence="2" id="KW-0808">Transferase</keyword>
<feature type="transmembrane region" description="Helical" evidence="7">
    <location>
        <begin position="33"/>
        <end position="55"/>
    </location>
</feature>
<evidence type="ECO:0000256" key="2">
    <source>
        <dbReference type="ARBA" id="ARBA00022679"/>
    </source>
</evidence>
<dbReference type="InterPro" id="IPR005467">
    <property type="entry name" value="His_kinase_dom"/>
</dbReference>
<dbReference type="AlphaFoldDB" id="A0A3B1DAE4"/>
<feature type="transmembrane region" description="Helical" evidence="7">
    <location>
        <begin position="241"/>
        <end position="262"/>
    </location>
</feature>
<name>A0A3B1DAE4_9ZZZZ</name>
<dbReference type="PANTHER" id="PTHR43065:SF10">
    <property type="entry name" value="PEROXIDE STRESS-ACTIVATED HISTIDINE KINASE MAK3"/>
    <property type="match status" value="1"/>
</dbReference>
<evidence type="ECO:0000256" key="6">
    <source>
        <dbReference type="ARBA" id="ARBA00023012"/>
    </source>
</evidence>
<evidence type="ECO:0000259" key="8">
    <source>
        <dbReference type="PROSITE" id="PS50109"/>
    </source>
</evidence>
<keyword evidence="7" id="KW-0812">Transmembrane</keyword>
<dbReference type="NCBIfam" id="TIGR02916">
    <property type="entry name" value="PEP_his_kin"/>
    <property type="match status" value="1"/>
</dbReference>
<organism evidence="9">
    <name type="scientific">hydrothermal vent metagenome</name>
    <dbReference type="NCBI Taxonomy" id="652676"/>
    <lineage>
        <taxon>unclassified sequences</taxon>
        <taxon>metagenomes</taxon>
        <taxon>ecological metagenomes</taxon>
    </lineage>
</organism>
<evidence type="ECO:0000256" key="3">
    <source>
        <dbReference type="ARBA" id="ARBA00022741"/>
    </source>
</evidence>
<feature type="transmembrane region" description="Helical" evidence="7">
    <location>
        <begin position="61"/>
        <end position="87"/>
    </location>
</feature>
<evidence type="ECO:0000256" key="7">
    <source>
        <dbReference type="SAM" id="Phobius"/>
    </source>
</evidence>
<dbReference type="InterPro" id="IPR003018">
    <property type="entry name" value="GAF"/>
</dbReference>
<dbReference type="InterPro" id="IPR004358">
    <property type="entry name" value="Sig_transdc_His_kin-like_C"/>
</dbReference>
<proteinExistence type="predicted"/>
<evidence type="ECO:0000256" key="4">
    <source>
        <dbReference type="ARBA" id="ARBA00022777"/>
    </source>
</evidence>
<dbReference type="InterPro" id="IPR014265">
    <property type="entry name" value="XrtA/PrsK"/>
</dbReference>
<feature type="transmembrane region" description="Helical" evidence="7">
    <location>
        <begin position="99"/>
        <end position="118"/>
    </location>
</feature>
<dbReference type="Gene3D" id="3.30.450.40">
    <property type="match status" value="1"/>
</dbReference>
<evidence type="ECO:0000313" key="9">
    <source>
        <dbReference type="EMBL" id="VAX33094.1"/>
    </source>
</evidence>
<dbReference type="PROSITE" id="PS50109">
    <property type="entry name" value="HIS_KIN"/>
    <property type="match status" value="1"/>
</dbReference>
<sequence length="694" mass="77059">MLLHILPQVISILFGVSLAAFVGLKGLKRPTNLGFSIGIIGLVCQELAVLMISLSSSADQILILGKVMIFGGILLGGGWLLFTMTFARIDEVEVFRKNRFWLSLYFIISFSFLAFPLFSEVSVIGLKPDLLKINLTASVFFVLYLVVLVFILMNLEQTFRASSGGTRYQIKYMILGSGGIVAFEIYRTGQVLLFSSISMDFTLLFAFGVILCYFLLSFSMVRHRLLNVDLFVSRYVLYRSVALLSVGIYLALVGLAVVGVQHFGNASYIRLIPIVIFAGLLGMIILLLSEGLKLKMQNFINTHFYKNKHDYRNKWQEFTGAVGAKVSLPELLPSLVTWLAESIGTNDSAIWLFDKERDRFYLASRRGFPTAPSVWSEDSTLIKTIRQKGTSFELTEKNVLFDEIRSGAPSFFDANPVSAWIPIDSNAQMIGILALGRKITDEKYDLHDLELLTTIAGQAAGQIERVRLIEELGVVRELKAIHTLSSFFLHDLKNYTSTLSLLAQNVEKHGSNPDFQKDAFATIENTVDKMNQLIKHITVVAKGLVLVRSEVDLNDLVDATLAGLDGALGLKGRICSIFGDLPRFTADADQLENVLRNLIINACNASKEEGNVTIETHSEHERVYFSVSDEGCGMSEEFISTKLFKPLRTTRAAGWGIGLFQCQQIVKAHGGKIKVESKEGQGSTFTVELPLSEK</sequence>
<feature type="transmembrane region" description="Helical" evidence="7">
    <location>
        <begin position="172"/>
        <end position="189"/>
    </location>
</feature>
<evidence type="ECO:0000256" key="5">
    <source>
        <dbReference type="ARBA" id="ARBA00022840"/>
    </source>
</evidence>
<keyword evidence="6" id="KW-0902">Two-component regulatory system</keyword>
<dbReference type="GO" id="GO:0000160">
    <property type="term" value="P:phosphorelay signal transduction system"/>
    <property type="evidence" value="ECO:0007669"/>
    <property type="project" value="UniProtKB-KW"/>
</dbReference>
<feature type="transmembrane region" description="Helical" evidence="7">
    <location>
        <begin position="201"/>
        <end position="221"/>
    </location>
</feature>
<keyword evidence="7" id="KW-0472">Membrane</keyword>
<dbReference type="SUPFAM" id="SSF55781">
    <property type="entry name" value="GAF domain-like"/>
    <property type="match status" value="1"/>
</dbReference>
<dbReference type="PRINTS" id="PR00344">
    <property type="entry name" value="BCTRLSENSOR"/>
</dbReference>
<dbReference type="SMART" id="SM00387">
    <property type="entry name" value="HATPase_c"/>
    <property type="match status" value="1"/>
</dbReference>
<feature type="domain" description="Histidine kinase" evidence="8">
    <location>
        <begin position="487"/>
        <end position="693"/>
    </location>
</feature>
<dbReference type="SUPFAM" id="SSF55874">
    <property type="entry name" value="ATPase domain of HSP90 chaperone/DNA topoisomerase II/histidine kinase"/>
    <property type="match status" value="1"/>
</dbReference>
<dbReference type="InterPro" id="IPR003594">
    <property type="entry name" value="HATPase_dom"/>
</dbReference>
<dbReference type="InterPro" id="IPR036890">
    <property type="entry name" value="HATPase_C_sf"/>
</dbReference>
<keyword evidence="3" id="KW-0547">Nucleotide-binding</keyword>
<dbReference type="Pfam" id="PF13492">
    <property type="entry name" value="GAF_3"/>
    <property type="match status" value="1"/>
</dbReference>
<dbReference type="Pfam" id="PF02518">
    <property type="entry name" value="HATPase_c"/>
    <property type="match status" value="1"/>
</dbReference>